<evidence type="ECO:0000313" key="3">
    <source>
        <dbReference type="Proteomes" id="UP000308000"/>
    </source>
</evidence>
<dbReference type="EMBL" id="VBRC01000004">
    <property type="protein sequence ID" value="TLK29064.1"/>
    <property type="molecule type" value="Genomic_DNA"/>
</dbReference>
<protein>
    <submittedName>
        <fullName evidence="2">Uncharacterized protein</fullName>
    </submittedName>
</protein>
<dbReference type="Proteomes" id="UP000536909">
    <property type="component" value="Unassembled WGS sequence"/>
</dbReference>
<comment type="caution">
    <text evidence="2">The sequence shown here is derived from an EMBL/GenBank/DDBJ whole genome shotgun (WGS) entry which is preliminary data.</text>
</comment>
<sequence length="109" mass="11861">MIRALAELRGGAKQALHYTDVTPAAVLLVVTKGGNNPLQYVVGAGEQGQPRVNVDALQETVRAWRDTFLSPIYVGWTAGFHDTEREKLRTVLSRVADDLSGDAGAQWLD</sequence>
<evidence type="ECO:0000313" key="1">
    <source>
        <dbReference type="EMBL" id="MBB5294731.1"/>
    </source>
</evidence>
<reference evidence="1 4" key="2">
    <citation type="submission" date="2020-08" db="EMBL/GenBank/DDBJ databases">
        <title>Genomic Encyclopedia of Type Strains, Phase IV (KMG-IV): sequencing the most valuable type-strain genomes for metagenomic binning, comparative biology and taxonomic classification.</title>
        <authorList>
            <person name="Goeker M."/>
        </authorList>
    </citation>
    <scope>NUCLEOTIDE SEQUENCE [LARGE SCALE GENOMIC DNA]</scope>
    <source>
        <strain evidence="1 4">DSM 105434</strain>
    </source>
</reference>
<dbReference type="RefSeq" id="WP_129119867.1">
    <property type="nucleotide sequence ID" value="NZ_BSUI01000017.1"/>
</dbReference>
<reference evidence="2 3" key="1">
    <citation type="submission" date="2019-04" db="EMBL/GenBank/DDBJ databases">
        <title>Deinococcus metalilatus MA1002 mutant No.5.</title>
        <authorList>
            <person name="Park W."/>
            <person name="Park C."/>
        </authorList>
    </citation>
    <scope>NUCLEOTIDE SEQUENCE [LARGE SCALE GENOMIC DNA]</scope>
    <source>
        <strain evidence="2 3">MA1002-m5</strain>
    </source>
</reference>
<dbReference type="Proteomes" id="UP000308000">
    <property type="component" value="Unassembled WGS sequence"/>
</dbReference>
<proteinExistence type="predicted"/>
<accession>A0AAJ5F4A6</accession>
<dbReference type="AlphaFoldDB" id="A0AAJ5F4A6"/>
<evidence type="ECO:0000313" key="4">
    <source>
        <dbReference type="Proteomes" id="UP000536909"/>
    </source>
</evidence>
<name>A0AAJ5F4A6_9DEIO</name>
<keyword evidence="4" id="KW-1185">Reference proteome</keyword>
<dbReference type="EMBL" id="JACHFV010000005">
    <property type="protein sequence ID" value="MBB5294731.1"/>
    <property type="molecule type" value="Genomic_DNA"/>
</dbReference>
<organism evidence="2 3">
    <name type="scientific">Deinococcus metallilatus</name>
    <dbReference type="NCBI Taxonomy" id="1211322"/>
    <lineage>
        <taxon>Bacteria</taxon>
        <taxon>Thermotogati</taxon>
        <taxon>Deinococcota</taxon>
        <taxon>Deinococci</taxon>
        <taxon>Deinococcales</taxon>
        <taxon>Deinococcaceae</taxon>
        <taxon>Deinococcus</taxon>
    </lineage>
</organism>
<evidence type="ECO:0000313" key="2">
    <source>
        <dbReference type="EMBL" id="TLK29064.1"/>
    </source>
</evidence>
<gene>
    <name evidence="2" type="ORF">FCS05_07895</name>
    <name evidence="1" type="ORF">HNQ10_001552</name>
</gene>